<evidence type="ECO:0000256" key="3">
    <source>
        <dbReference type="ARBA" id="ARBA00023125"/>
    </source>
</evidence>
<sequence>MSQSGGVTLQAQDRRQERKRQLLQIALELFATRGYENTKVSDIVAKAGVSQGTFYWYFESKEAICLEMLEEGQQKILEAINIGYRVTKVDVQESLRSSASIFEHIFKFAEENPFLMLIILKGIHSQTDLQAKVNTIKANMEAAFENNITRAKELNMVAEKVDPAMQAVFIMSLLEGVLSRWLFNTTSSTNVLQQKSLQQIIEETVHFEFFGIFGV</sequence>
<dbReference type="GO" id="GO:0003677">
    <property type="term" value="F:DNA binding"/>
    <property type="evidence" value="ECO:0007669"/>
    <property type="project" value="UniProtKB-UniRule"/>
</dbReference>
<keyword evidence="3 5" id="KW-0238">DNA-binding</keyword>
<organism evidence="7 8">
    <name type="scientific">Lysinibacillus composti</name>
    <dbReference type="NCBI Taxonomy" id="720633"/>
    <lineage>
        <taxon>Bacteria</taxon>
        <taxon>Bacillati</taxon>
        <taxon>Bacillota</taxon>
        <taxon>Bacilli</taxon>
        <taxon>Bacillales</taxon>
        <taxon>Bacillaceae</taxon>
        <taxon>Lysinibacillus</taxon>
    </lineage>
</organism>
<dbReference type="GO" id="GO:0045892">
    <property type="term" value="P:negative regulation of DNA-templated transcription"/>
    <property type="evidence" value="ECO:0007669"/>
    <property type="project" value="UniProtKB-ARBA"/>
</dbReference>
<dbReference type="Gene3D" id="1.10.357.10">
    <property type="entry name" value="Tetracycline Repressor, domain 2"/>
    <property type="match status" value="1"/>
</dbReference>
<evidence type="ECO:0000259" key="6">
    <source>
        <dbReference type="PROSITE" id="PS50977"/>
    </source>
</evidence>
<evidence type="ECO:0000256" key="1">
    <source>
        <dbReference type="ARBA" id="ARBA00022491"/>
    </source>
</evidence>
<evidence type="ECO:0000256" key="2">
    <source>
        <dbReference type="ARBA" id="ARBA00023015"/>
    </source>
</evidence>
<dbReference type="Proteomes" id="UP000274033">
    <property type="component" value="Unassembled WGS sequence"/>
</dbReference>
<protein>
    <submittedName>
        <fullName evidence="7">TetR/AcrR family transcriptional regulator</fullName>
    </submittedName>
</protein>
<dbReference type="PANTHER" id="PTHR43479:SF11">
    <property type="entry name" value="ACREF_ENVCD OPERON REPRESSOR-RELATED"/>
    <property type="match status" value="1"/>
</dbReference>
<proteinExistence type="predicted"/>
<keyword evidence="1" id="KW-0678">Repressor</keyword>
<dbReference type="PANTHER" id="PTHR43479">
    <property type="entry name" value="ACREF/ENVCD OPERON REPRESSOR-RELATED"/>
    <property type="match status" value="1"/>
</dbReference>
<feature type="domain" description="HTH tetR-type" evidence="6">
    <location>
        <begin position="16"/>
        <end position="76"/>
    </location>
</feature>
<feature type="DNA-binding region" description="H-T-H motif" evidence="5">
    <location>
        <begin position="39"/>
        <end position="58"/>
    </location>
</feature>
<dbReference type="InterPro" id="IPR009057">
    <property type="entry name" value="Homeodomain-like_sf"/>
</dbReference>
<keyword evidence="2" id="KW-0805">Transcription regulation</keyword>
<evidence type="ECO:0000313" key="7">
    <source>
        <dbReference type="EMBL" id="RQW73868.1"/>
    </source>
</evidence>
<evidence type="ECO:0000256" key="4">
    <source>
        <dbReference type="ARBA" id="ARBA00023163"/>
    </source>
</evidence>
<reference evidence="7 8" key="1">
    <citation type="journal article" date="2013" name="J. Microbiol.">
        <title>Lysinibacillus chungkukjangi sp. nov., isolated from Chungkukjang, Korean fermented soybean food.</title>
        <authorList>
            <person name="Kim S.J."/>
            <person name="Jang Y.H."/>
            <person name="Hamada M."/>
            <person name="Ahn J.H."/>
            <person name="Weon H.Y."/>
            <person name="Suzuki K."/>
            <person name="Whang K.S."/>
            <person name="Kwon S.W."/>
        </authorList>
    </citation>
    <scope>NUCLEOTIDE SEQUENCE [LARGE SCALE GENOMIC DNA]</scope>
    <source>
        <strain evidence="7 8">MCCC 1A12701</strain>
    </source>
</reference>
<dbReference type="PRINTS" id="PR00455">
    <property type="entry name" value="HTHTETR"/>
</dbReference>
<dbReference type="InterPro" id="IPR001647">
    <property type="entry name" value="HTH_TetR"/>
</dbReference>
<dbReference type="FunFam" id="1.10.10.60:FF:000141">
    <property type="entry name" value="TetR family transcriptional regulator"/>
    <property type="match status" value="1"/>
</dbReference>
<name>A0A3N9UBV4_9BACI</name>
<gene>
    <name evidence="7" type="ORF">EBB45_14045</name>
</gene>
<dbReference type="SUPFAM" id="SSF46689">
    <property type="entry name" value="Homeodomain-like"/>
    <property type="match status" value="1"/>
</dbReference>
<dbReference type="PROSITE" id="PS50977">
    <property type="entry name" value="HTH_TETR_2"/>
    <property type="match status" value="1"/>
</dbReference>
<evidence type="ECO:0000313" key="8">
    <source>
        <dbReference type="Proteomes" id="UP000274033"/>
    </source>
</evidence>
<dbReference type="Pfam" id="PF00440">
    <property type="entry name" value="TetR_N"/>
    <property type="match status" value="1"/>
</dbReference>
<dbReference type="SUPFAM" id="SSF48498">
    <property type="entry name" value="Tetracyclin repressor-like, C-terminal domain"/>
    <property type="match status" value="1"/>
</dbReference>
<keyword evidence="8" id="KW-1185">Reference proteome</keyword>
<dbReference type="InterPro" id="IPR036271">
    <property type="entry name" value="Tet_transcr_reg_TetR-rel_C_sf"/>
</dbReference>
<dbReference type="AlphaFoldDB" id="A0A3N9UBV4"/>
<keyword evidence="4" id="KW-0804">Transcription</keyword>
<dbReference type="EMBL" id="RRCT01000014">
    <property type="protein sequence ID" value="RQW73868.1"/>
    <property type="molecule type" value="Genomic_DNA"/>
</dbReference>
<dbReference type="InterPro" id="IPR050624">
    <property type="entry name" value="HTH-type_Tx_Regulator"/>
</dbReference>
<accession>A0A3N9UBV4</accession>
<comment type="caution">
    <text evidence="7">The sequence shown here is derived from an EMBL/GenBank/DDBJ whole genome shotgun (WGS) entry which is preliminary data.</text>
</comment>
<evidence type="ECO:0000256" key="5">
    <source>
        <dbReference type="PROSITE-ProRule" id="PRU00335"/>
    </source>
</evidence>